<dbReference type="GO" id="GO:0016491">
    <property type="term" value="F:oxidoreductase activity"/>
    <property type="evidence" value="ECO:0007669"/>
    <property type="project" value="UniProtKB-KW"/>
</dbReference>
<reference evidence="4" key="1">
    <citation type="submission" date="2016-11" db="EMBL/GenBank/DDBJ databases">
        <title>Halolamina sediminis sp. nov., an extremely halophilic archaeon isolated from solar salt.</title>
        <authorList>
            <person name="Koh H.-W."/>
            <person name="Rani S."/>
            <person name="Park S.-J."/>
        </authorList>
    </citation>
    <scope>NUCLEOTIDE SEQUENCE [LARGE SCALE GENOMIC DNA]</scope>
    <source>
        <strain evidence="4">Hb3</strain>
    </source>
</reference>
<organism evidence="3 4">
    <name type="scientific">Halomonas aestuarii</name>
    <dbReference type="NCBI Taxonomy" id="1897729"/>
    <lineage>
        <taxon>Bacteria</taxon>
        <taxon>Pseudomonadati</taxon>
        <taxon>Pseudomonadota</taxon>
        <taxon>Gammaproteobacteria</taxon>
        <taxon>Oceanospirillales</taxon>
        <taxon>Halomonadaceae</taxon>
        <taxon>Halomonas</taxon>
    </lineage>
</organism>
<dbReference type="PANTHER" id="PTHR13847">
    <property type="entry name" value="SARCOSINE DEHYDROGENASE-RELATED"/>
    <property type="match status" value="1"/>
</dbReference>
<evidence type="ECO:0000259" key="2">
    <source>
        <dbReference type="Pfam" id="PF01266"/>
    </source>
</evidence>
<dbReference type="EMBL" id="CP018139">
    <property type="protein sequence ID" value="APE31808.1"/>
    <property type="molecule type" value="Genomic_DNA"/>
</dbReference>
<gene>
    <name evidence="3" type="ORF">BOX17_13115</name>
</gene>
<name>A0A1J0VIF4_9GAMM</name>
<dbReference type="InterPro" id="IPR006076">
    <property type="entry name" value="FAD-dep_OxRdtase"/>
</dbReference>
<dbReference type="SUPFAM" id="SSF54373">
    <property type="entry name" value="FAD-linked reductases, C-terminal domain"/>
    <property type="match status" value="1"/>
</dbReference>
<keyword evidence="4" id="KW-1185">Reference proteome</keyword>
<dbReference type="GO" id="GO:0005737">
    <property type="term" value="C:cytoplasm"/>
    <property type="evidence" value="ECO:0007669"/>
    <property type="project" value="TreeGrafter"/>
</dbReference>
<dbReference type="AlphaFoldDB" id="A0A1J0VIF4"/>
<evidence type="ECO:0000313" key="4">
    <source>
        <dbReference type="Proteomes" id="UP000181985"/>
    </source>
</evidence>
<protein>
    <recommendedName>
        <fullName evidence="2">FAD dependent oxidoreductase domain-containing protein</fullName>
    </recommendedName>
</protein>
<proteinExistence type="predicted"/>
<dbReference type="PANTHER" id="PTHR13847:SF289">
    <property type="entry name" value="GLYCINE OXIDASE"/>
    <property type="match status" value="1"/>
</dbReference>
<dbReference type="RefSeq" id="WP_164508642.1">
    <property type="nucleotide sequence ID" value="NZ_CP018139.1"/>
</dbReference>
<dbReference type="SUPFAM" id="SSF51905">
    <property type="entry name" value="FAD/NAD(P)-binding domain"/>
    <property type="match status" value="1"/>
</dbReference>
<accession>A0A1J0VIF4</accession>
<keyword evidence="1" id="KW-0560">Oxidoreductase</keyword>
<dbReference type="Gene3D" id="3.50.50.60">
    <property type="entry name" value="FAD/NAD(P)-binding domain"/>
    <property type="match status" value="2"/>
</dbReference>
<dbReference type="Proteomes" id="UP000181985">
    <property type="component" value="Chromosome"/>
</dbReference>
<dbReference type="KEGG" id="hsi:BOX17_13115"/>
<sequence>MAPETQQRVAVIGAGIVGVCSALELQKRGYRVTLVEARDPAAGASAGNCGLMAVGAVVPFAKPGTFKKVPGWLLDAKGPLSIRPSYLPTLLPWMTRFLMAARPSRVRASSLGLAALTERALGAYEPWLEAAGIRDILKPRETLVVYETAAEFHRDRADLEMRRERGFGHDFVPHDELRALEPDLADDFACAVRLKGWVYFADPARLVRSLHGLFLEQGGRFVAGRVTGIDHDNGVATSLRVEGQEDMAADHVVIAAGAWSRTLAAGLGDAVPLEALAGYSTTVGDAGVRLRHPITYSAGGFVVTPMEGGLRIGGTIEMGGLDHAPDFRRARTIAQQARRLFPGIASVEGKEWMGYRPFMPDTLPVIDRASRCRNVVYAFGHGQVGITTGAITGQLVAQLVAGEPTSIDLQPYSAQRFA</sequence>
<evidence type="ECO:0000256" key="1">
    <source>
        <dbReference type="ARBA" id="ARBA00023002"/>
    </source>
</evidence>
<dbReference type="InterPro" id="IPR036188">
    <property type="entry name" value="FAD/NAD-bd_sf"/>
</dbReference>
<dbReference type="Pfam" id="PF01266">
    <property type="entry name" value="DAO"/>
    <property type="match status" value="1"/>
</dbReference>
<dbReference type="Gene3D" id="3.30.9.10">
    <property type="entry name" value="D-Amino Acid Oxidase, subunit A, domain 2"/>
    <property type="match status" value="1"/>
</dbReference>
<evidence type="ECO:0000313" key="3">
    <source>
        <dbReference type="EMBL" id="APE31808.1"/>
    </source>
</evidence>
<feature type="domain" description="FAD dependent oxidoreductase" evidence="2">
    <location>
        <begin position="8"/>
        <end position="399"/>
    </location>
</feature>